<dbReference type="EMBL" id="LT841358">
    <property type="protein sequence ID" value="SMH72628.1"/>
    <property type="molecule type" value="Genomic_DNA"/>
</dbReference>
<accession>A0A2H1FIM3</accession>
<evidence type="ECO:0000313" key="2">
    <source>
        <dbReference type="Proteomes" id="UP000230607"/>
    </source>
</evidence>
<proteinExistence type="predicted"/>
<gene>
    <name evidence="1" type="ORF">NCS_30468</name>
</gene>
<evidence type="ECO:0000313" key="1">
    <source>
        <dbReference type="EMBL" id="SMH72628.1"/>
    </source>
</evidence>
<dbReference type="RefSeq" id="WP_157928364.1">
    <property type="nucleotide sequence ID" value="NZ_LT841358.1"/>
</dbReference>
<sequence length="264" mass="30765">MISLPAGVKIIKFYDAEMQKIGKGILYLLNNGIMFEKKGEGVKFETNFDYLASFEATKKDKLLVVIRTSDGRKSVEFKVNLANQVEHDITQVNQEYARNTPPDFISDIKNIENHDDKFDQNAHSLSEALWFQKNQKDIEKFLKPERVSYLNEYIKNAKIGTPDVDPYLLLIDHENLTYKDFVDLSGFLKWRYNTMTDKEVNMIIDVFRDFDNFSVSTLEMDVQICQPLELKFKKDGYSLYQFVAIVAREKLESNKDRPQTPSQI</sequence>
<keyword evidence="2" id="KW-1185">Reference proteome</keyword>
<reference evidence="2" key="1">
    <citation type="submission" date="2017-03" db="EMBL/GenBank/DDBJ databases">
        <authorList>
            <person name="Herbold C."/>
        </authorList>
    </citation>
    <scope>NUCLEOTIDE SEQUENCE [LARGE SCALE GENOMIC DNA]</scope>
</reference>
<dbReference type="Proteomes" id="UP000230607">
    <property type="component" value="Chromosome 1"/>
</dbReference>
<protein>
    <submittedName>
        <fullName evidence="1">Uncharacterized protein</fullName>
    </submittedName>
</protein>
<dbReference type="AlphaFoldDB" id="A0A2H1FIM3"/>
<name>A0A2H1FIM3_9ARCH</name>
<organism evidence="1 2">
    <name type="scientific">Candidatus Nitrosotalea okcheonensis</name>
    <dbReference type="NCBI Taxonomy" id="1903276"/>
    <lineage>
        <taxon>Archaea</taxon>
        <taxon>Nitrososphaerota</taxon>
        <taxon>Nitrososphaeria</taxon>
        <taxon>Nitrosotaleales</taxon>
        <taxon>Nitrosotaleaceae</taxon>
        <taxon>Nitrosotalea</taxon>
    </lineage>
</organism>